<comment type="subcellular location">
    <subcellularLocation>
        <location evidence="2">Cell membrane</location>
        <topology evidence="2">Lipid-anchor</topology>
    </subcellularLocation>
</comment>
<keyword evidence="2" id="KW-0449">Lipoprotein</keyword>
<keyword evidence="2" id="KW-0472">Membrane</keyword>
<dbReference type="PANTHER" id="PTHR30203:SF33">
    <property type="entry name" value="BLR4455 PROTEIN"/>
    <property type="match status" value="1"/>
</dbReference>
<dbReference type="Proteomes" id="UP000557717">
    <property type="component" value="Unassembled WGS sequence"/>
</dbReference>
<gene>
    <name evidence="3" type="ORF">HNR46_000514</name>
</gene>
<dbReference type="Gene3D" id="1.20.1600.10">
    <property type="entry name" value="Outer membrane efflux proteins (OEP)"/>
    <property type="match status" value="1"/>
</dbReference>
<evidence type="ECO:0000313" key="4">
    <source>
        <dbReference type="Proteomes" id="UP000557717"/>
    </source>
</evidence>
<evidence type="ECO:0000256" key="1">
    <source>
        <dbReference type="ARBA" id="ARBA00007613"/>
    </source>
</evidence>
<dbReference type="InterPro" id="IPR003423">
    <property type="entry name" value="OMP_efflux"/>
</dbReference>
<dbReference type="EMBL" id="JACHFD010000002">
    <property type="protein sequence ID" value="MBB5350290.1"/>
    <property type="molecule type" value="Genomic_DNA"/>
</dbReference>
<dbReference type="GO" id="GO:0005886">
    <property type="term" value="C:plasma membrane"/>
    <property type="evidence" value="ECO:0007669"/>
    <property type="project" value="UniProtKB-SubCell"/>
</dbReference>
<dbReference type="SUPFAM" id="SSF56954">
    <property type="entry name" value="Outer membrane efflux proteins (OEP)"/>
    <property type="match status" value="1"/>
</dbReference>
<name>A0A840V8K9_9BACT</name>
<dbReference type="Gene3D" id="2.20.200.10">
    <property type="entry name" value="Outer membrane efflux proteins (OEP)"/>
    <property type="match status" value="1"/>
</dbReference>
<accession>A0A840V8K9</accession>
<protein>
    <submittedName>
        <fullName evidence="3">Multidrug efflux system outer membrane protein</fullName>
    </submittedName>
</protein>
<dbReference type="GO" id="GO:0015562">
    <property type="term" value="F:efflux transmembrane transporter activity"/>
    <property type="evidence" value="ECO:0007669"/>
    <property type="project" value="InterPro"/>
</dbReference>
<keyword evidence="2" id="KW-1134">Transmembrane beta strand</keyword>
<dbReference type="NCBIfam" id="TIGR01845">
    <property type="entry name" value="outer_NodT"/>
    <property type="match status" value="1"/>
</dbReference>
<reference evidence="3 4" key="1">
    <citation type="submission" date="2020-08" db="EMBL/GenBank/DDBJ databases">
        <title>Genomic Encyclopedia of Type Strains, Phase IV (KMG-IV): sequencing the most valuable type-strain genomes for metagenomic binning, comparative biology and taxonomic classification.</title>
        <authorList>
            <person name="Goeker M."/>
        </authorList>
    </citation>
    <scope>NUCLEOTIDE SEQUENCE [LARGE SCALE GENOMIC DNA]</scope>
    <source>
        <strain evidence="3 4">YC6886</strain>
    </source>
</reference>
<dbReference type="Pfam" id="PF02321">
    <property type="entry name" value="OEP"/>
    <property type="match status" value="2"/>
</dbReference>
<organism evidence="3 4">
    <name type="scientific">Haloferula luteola</name>
    <dbReference type="NCBI Taxonomy" id="595692"/>
    <lineage>
        <taxon>Bacteria</taxon>
        <taxon>Pseudomonadati</taxon>
        <taxon>Verrucomicrobiota</taxon>
        <taxon>Verrucomicrobiia</taxon>
        <taxon>Verrucomicrobiales</taxon>
        <taxon>Verrucomicrobiaceae</taxon>
        <taxon>Haloferula</taxon>
    </lineage>
</organism>
<comment type="similarity">
    <text evidence="1 2">Belongs to the outer membrane factor (OMF) (TC 1.B.17) family.</text>
</comment>
<dbReference type="AlphaFoldDB" id="A0A840V8K9"/>
<evidence type="ECO:0000256" key="2">
    <source>
        <dbReference type="RuleBase" id="RU362097"/>
    </source>
</evidence>
<dbReference type="InterPro" id="IPR010131">
    <property type="entry name" value="MdtP/NodT-like"/>
</dbReference>
<proteinExistence type="inferred from homology"/>
<evidence type="ECO:0000313" key="3">
    <source>
        <dbReference type="EMBL" id="MBB5350290.1"/>
    </source>
</evidence>
<comment type="caution">
    <text evidence="3">The sequence shown here is derived from an EMBL/GenBank/DDBJ whole genome shotgun (WGS) entry which is preliminary data.</text>
</comment>
<keyword evidence="2" id="KW-0812">Transmembrane</keyword>
<dbReference type="PANTHER" id="PTHR30203">
    <property type="entry name" value="OUTER MEMBRANE CATION EFFLUX PROTEIN"/>
    <property type="match status" value="1"/>
</dbReference>
<keyword evidence="4" id="KW-1185">Reference proteome</keyword>
<keyword evidence="2" id="KW-0564">Palmitate</keyword>
<sequence length="480" mass="51418">MTPTERATHMNASTLFPRGMTAATLLAAAATMMTSCQNGFMVGPDYQTPGTDLPSSYRFDSKKNGRSAAKRDEWWRVFNDSGLNRLITQVRASNHDLKAGLKRVEQARGAIRLAAADALPNIAASPAATRSRSSAEVPNGGSTGNLFSAPLGAQWEIDLFGRIRRGVEAAGADAQASQEALDALRLSIEAEAASGYYNLRAIDREIDIVQEGVKSREGSLKLTQDRNELGAVSSLDVSQARALLATSKADLAALRRQRTAQEAALAVLAGQPASAFAIPHSPLSGKAPSIPAGLPAELLRARPDIRQAERQLVAENARIGVATAAFYPSISLSGNLGFQASDIENLFNHGARFWGIGPEVYVPIFQGGRNKANLGITQARYEEVVETYQQTILEALAEVEIRLSASHLLDTQTVAQREAVEASTEARDTATEQYDGGTASYLTVLDAERTALDAQRQQALLLGAEYTNTVNLIRALGGRW</sequence>